<dbReference type="InterPro" id="IPR050447">
    <property type="entry name" value="Erg6_SMT_methyltransf"/>
</dbReference>
<evidence type="ECO:0000256" key="1">
    <source>
        <dbReference type="ARBA" id="ARBA00022679"/>
    </source>
</evidence>
<organism evidence="4 5">
    <name type="scientific">Branchiostoma floridae</name>
    <name type="common">Florida lancelet</name>
    <name type="synonym">Amphioxus</name>
    <dbReference type="NCBI Taxonomy" id="7739"/>
    <lineage>
        <taxon>Eukaryota</taxon>
        <taxon>Metazoa</taxon>
        <taxon>Chordata</taxon>
        <taxon>Cephalochordata</taxon>
        <taxon>Leptocardii</taxon>
        <taxon>Amphioxiformes</taxon>
        <taxon>Branchiostomatidae</taxon>
        <taxon>Branchiostoma</taxon>
    </lineage>
</organism>
<gene>
    <name evidence="5" type="primary">LOC118415999</name>
</gene>
<name>A0A9J7L7D1_BRAFL</name>
<keyword evidence="1" id="KW-0808">Transferase</keyword>
<feature type="domain" description="Methyltransferase type 11" evidence="3">
    <location>
        <begin position="93"/>
        <end position="191"/>
    </location>
</feature>
<sequence length="302" mass="34354">MLSIFQGYSMETTQTQSNGVRDQTERIANIKQRIRYRHTNKIYIDLRQRGYNDDQGKIDIADLIQLDQWHYNGTEPIQMAIDKIGIGEGDKVLDVGSGIGGPARFLAHATKCDVTACELLPENHDIGVDLTNRSGMGNNVTHVCGDILTADLGEESFDSIMSIQVFFHVSNKAAVYKRCFDLLKPGGAIYIEDFYRMKDINREEREVLTEFLNSTDDMVTMTENKCLLEDAGFTVVEMKDFSTSYRQYTYNRWADWMNNPDKYVQLYGQDNYNGWLGQASTTKQLCHDFGVMAGGYFVARKA</sequence>
<dbReference type="AlphaFoldDB" id="A0A9J7L7D1"/>
<dbReference type="KEGG" id="bfo:118415999"/>
<dbReference type="RefSeq" id="XP_035676920.1">
    <property type="nucleotide sequence ID" value="XM_035821027.1"/>
</dbReference>
<dbReference type="Pfam" id="PF08241">
    <property type="entry name" value="Methyltransf_11"/>
    <property type="match status" value="1"/>
</dbReference>
<dbReference type="OrthoDB" id="8300214at2759"/>
<evidence type="ECO:0000256" key="2">
    <source>
        <dbReference type="ARBA" id="ARBA00038188"/>
    </source>
</evidence>
<proteinExistence type="inferred from homology"/>
<dbReference type="InterPro" id="IPR013216">
    <property type="entry name" value="Methyltransf_11"/>
</dbReference>
<evidence type="ECO:0000313" key="5">
    <source>
        <dbReference type="RefSeq" id="XP_035676920.1"/>
    </source>
</evidence>
<evidence type="ECO:0000259" key="3">
    <source>
        <dbReference type="Pfam" id="PF08241"/>
    </source>
</evidence>
<comment type="similarity">
    <text evidence="2">Belongs to the class I-like SAM-binding methyltransferase superfamily. Erg6/SMT family.</text>
</comment>
<reference evidence="4" key="1">
    <citation type="journal article" date="2020" name="Nat. Ecol. Evol.">
        <title>Deeply conserved synteny resolves early events in vertebrate evolution.</title>
        <authorList>
            <person name="Simakov O."/>
            <person name="Marletaz F."/>
            <person name="Yue J.X."/>
            <person name="O'Connell B."/>
            <person name="Jenkins J."/>
            <person name="Brandt A."/>
            <person name="Calef R."/>
            <person name="Tung C.H."/>
            <person name="Huang T.K."/>
            <person name="Schmutz J."/>
            <person name="Satoh N."/>
            <person name="Yu J.K."/>
            <person name="Putnam N.H."/>
            <person name="Green R.E."/>
            <person name="Rokhsar D.S."/>
        </authorList>
    </citation>
    <scope>NUCLEOTIDE SEQUENCE [LARGE SCALE GENOMIC DNA]</scope>
    <source>
        <strain evidence="4">S238N-H82</strain>
    </source>
</reference>
<reference evidence="5" key="2">
    <citation type="submission" date="2025-08" db="UniProtKB">
        <authorList>
            <consortium name="RefSeq"/>
        </authorList>
    </citation>
    <scope>IDENTIFICATION</scope>
    <source>
        <strain evidence="5">S238N-H82</strain>
        <tissue evidence="5">Testes</tissue>
    </source>
</reference>
<evidence type="ECO:0000313" key="4">
    <source>
        <dbReference type="Proteomes" id="UP000001554"/>
    </source>
</evidence>
<keyword evidence="4" id="KW-1185">Reference proteome</keyword>
<dbReference type="GeneID" id="118415999"/>
<accession>A0A9J7L7D1</accession>
<protein>
    <submittedName>
        <fullName evidence="5">Sterol 24-C-methyltransferase erg-4-like isoform X1</fullName>
    </submittedName>
</protein>
<dbReference type="CDD" id="cd02440">
    <property type="entry name" value="AdoMet_MTases"/>
    <property type="match status" value="1"/>
</dbReference>
<dbReference type="SUPFAM" id="SSF53335">
    <property type="entry name" value="S-adenosyl-L-methionine-dependent methyltransferases"/>
    <property type="match status" value="1"/>
</dbReference>
<dbReference type="GO" id="GO:0008757">
    <property type="term" value="F:S-adenosylmethionine-dependent methyltransferase activity"/>
    <property type="evidence" value="ECO:0007669"/>
    <property type="project" value="InterPro"/>
</dbReference>
<dbReference type="PANTHER" id="PTHR44068:SF1">
    <property type="entry name" value="HYPOTHETICAL LOC100005854"/>
    <property type="match status" value="1"/>
</dbReference>
<dbReference type="InterPro" id="IPR029063">
    <property type="entry name" value="SAM-dependent_MTases_sf"/>
</dbReference>
<dbReference type="Proteomes" id="UP000001554">
    <property type="component" value="Chromosome 5"/>
</dbReference>
<dbReference type="PANTHER" id="PTHR44068">
    <property type="entry name" value="ZGC:194242"/>
    <property type="match status" value="1"/>
</dbReference>
<dbReference type="Gene3D" id="3.40.50.150">
    <property type="entry name" value="Vaccinia Virus protein VP39"/>
    <property type="match status" value="1"/>
</dbReference>